<comment type="subunit">
    <text evidence="9">Homotetramer.</text>
</comment>
<comment type="pathway">
    <text evidence="9">Amino-acid biosynthesis; L-lysine biosynthesis via DAP pathway; (S)-tetrahydrodipicolinate from L-aspartate: step 4/4.</text>
</comment>
<evidence type="ECO:0000259" key="11">
    <source>
        <dbReference type="Pfam" id="PF01113"/>
    </source>
</evidence>
<feature type="binding site" evidence="9">
    <location>
        <position position="34"/>
    </location>
    <ligand>
        <name>NAD(+)</name>
        <dbReference type="ChEBI" id="CHEBI:57540"/>
    </ligand>
</feature>
<dbReference type="InterPro" id="IPR022664">
    <property type="entry name" value="DapB_N_CS"/>
</dbReference>
<dbReference type="OrthoDB" id="9790352at2"/>
<dbReference type="GO" id="GO:0005829">
    <property type="term" value="C:cytosol"/>
    <property type="evidence" value="ECO:0007669"/>
    <property type="project" value="TreeGrafter"/>
</dbReference>
<dbReference type="EC" id="1.17.1.8" evidence="9 10"/>
<dbReference type="STRING" id="1122155.SAMN02745158_03148"/>
<evidence type="ECO:0000256" key="7">
    <source>
        <dbReference type="ARBA" id="ARBA00023027"/>
    </source>
</evidence>
<reference evidence="13 14" key="1">
    <citation type="submission" date="2016-11" db="EMBL/GenBank/DDBJ databases">
        <authorList>
            <person name="Jaros S."/>
            <person name="Januszkiewicz K."/>
            <person name="Wedrychowicz H."/>
        </authorList>
    </citation>
    <scope>NUCLEOTIDE SEQUENCE [LARGE SCALE GENOMIC DNA]</scope>
    <source>
        <strain evidence="13 14">DSM 17459</strain>
    </source>
</reference>
<keyword evidence="14" id="KW-1185">Reference proteome</keyword>
<comment type="similarity">
    <text evidence="1 9">Belongs to the DapB family.</text>
</comment>
<keyword evidence="5 9" id="KW-0220">Diaminopimelate biosynthesis</keyword>
<feature type="domain" description="Dihydrodipicolinate reductase N-terminal" evidence="11">
    <location>
        <begin position="3"/>
        <end position="112"/>
    </location>
</feature>
<comment type="function">
    <text evidence="9">Catalyzes the conversion of 4-hydroxy-tetrahydrodipicolinate (HTPA) to tetrahydrodipicolinate.</text>
</comment>
<evidence type="ECO:0000256" key="2">
    <source>
        <dbReference type="ARBA" id="ARBA00022490"/>
    </source>
</evidence>
<evidence type="ECO:0000256" key="6">
    <source>
        <dbReference type="ARBA" id="ARBA00023002"/>
    </source>
</evidence>
<dbReference type="GO" id="GO:0008839">
    <property type="term" value="F:4-hydroxy-tetrahydrodipicolinate reductase"/>
    <property type="evidence" value="ECO:0007669"/>
    <property type="project" value="UniProtKB-UniRule"/>
</dbReference>
<dbReference type="Gene3D" id="3.40.50.720">
    <property type="entry name" value="NAD(P)-binding Rossmann-like Domain"/>
    <property type="match status" value="1"/>
</dbReference>
<evidence type="ECO:0000256" key="3">
    <source>
        <dbReference type="ARBA" id="ARBA00022605"/>
    </source>
</evidence>
<dbReference type="PANTHER" id="PTHR20836:SF7">
    <property type="entry name" value="4-HYDROXY-TETRAHYDRODIPICOLINATE REDUCTASE"/>
    <property type="match status" value="1"/>
</dbReference>
<dbReference type="Pfam" id="PF05173">
    <property type="entry name" value="DapB_C"/>
    <property type="match status" value="1"/>
</dbReference>
<comment type="subcellular location">
    <subcellularLocation>
        <location evidence="9">Cytoplasm</location>
    </subcellularLocation>
</comment>
<dbReference type="NCBIfam" id="TIGR00036">
    <property type="entry name" value="dapB"/>
    <property type="match status" value="1"/>
</dbReference>
<dbReference type="GO" id="GO:0051287">
    <property type="term" value="F:NAD binding"/>
    <property type="evidence" value="ECO:0007669"/>
    <property type="project" value="UniProtKB-UniRule"/>
</dbReference>
<dbReference type="EMBL" id="FQVI01000019">
    <property type="protein sequence ID" value="SHF28135.1"/>
    <property type="molecule type" value="Genomic_DNA"/>
</dbReference>
<keyword evidence="8 9" id="KW-0457">Lysine biosynthesis</keyword>
<feature type="binding site" evidence="9">
    <location>
        <begin position="109"/>
        <end position="112"/>
    </location>
    <ligand>
        <name>NAD(+)</name>
        <dbReference type="ChEBI" id="CHEBI:57540"/>
    </ligand>
</feature>
<dbReference type="SUPFAM" id="SSF51735">
    <property type="entry name" value="NAD(P)-binding Rossmann-fold domains"/>
    <property type="match status" value="1"/>
</dbReference>
<dbReference type="Pfam" id="PF01113">
    <property type="entry name" value="DapB_N"/>
    <property type="match status" value="1"/>
</dbReference>
<evidence type="ECO:0000259" key="12">
    <source>
        <dbReference type="Pfam" id="PF05173"/>
    </source>
</evidence>
<keyword evidence="2 9" id="KW-0963">Cytoplasm</keyword>
<evidence type="ECO:0000256" key="5">
    <source>
        <dbReference type="ARBA" id="ARBA00022915"/>
    </source>
</evidence>
<comment type="caution">
    <text evidence="9">Was originally thought to be a dihydrodipicolinate reductase (DHDPR), catalyzing the conversion of dihydrodipicolinate to tetrahydrodipicolinate. However, it was shown in E.coli that the substrate of the enzymatic reaction is not dihydrodipicolinate (DHDP) but in fact (2S,4S)-4-hydroxy-2,3,4,5-tetrahydrodipicolinic acid (HTPA), the product released by the DapA-catalyzed reaction.</text>
</comment>
<proteinExistence type="inferred from homology"/>
<dbReference type="GO" id="GO:0016726">
    <property type="term" value="F:oxidoreductase activity, acting on CH or CH2 groups, NAD or NADP as acceptor"/>
    <property type="evidence" value="ECO:0007669"/>
    <property type="project" value="UniProtKB-UniRule"/>
</dbReference>
<dbReference type="Gene3D" id="3.30.360.10">
    <property type="entry name" value="Dihydrodipicolinate Reductase, domain 2"/>
    <property type="match status" value="1"/>
</dbReference>
<dbReference type="GO" id="GO:0050661">
    <property type="term" value="F:NADP binding"/>
    <property type="evidence" value="ECO:0007669"/>
    <property type="project" value="UniProtKB-UniRule"/>
</dbReference>
<dbReference type="InterPro" id="IPR023940">
    <property type="entry name" value="DHDPR_bac"/>
</dbReference>
<dbReference type="FunFam" id="3.30.360.10:FF:000009">
    <property type="entry name" value="4-hydroxy-tetrahydrodipicolinate reductase"/>
    <property type="match status" value="1"/>
</dbReference>
<gene>
    <name evidence="9" type="primary">dapB</name>
    <name evidence="13" type="ORF">SAMN02745158_03148</name>
</gene>
<evidence type="ECO:0000256" key="8">
    <source>
        <dbReference type="ARBA" id="ARBA00023154"/>
    </source>
</evidence>
<feature type="binding site" evidence="9">
    <location>
        <begin position="8"/>
        <end position="13"/>
    </location>
    <ligand>
        <name>NAD(+)</name>
        <dbReference type="ChEBI" id="CHEBI:57540"/>
    </ligand>
</feature>
<dbReference type="AlphaFoldDB" id="A0A1M5AD97"/>
<evidence type="ECO:0000313" key="13">
    <source>
        <dbReference type="EMBL" id="SHF28135.1"/>
    </source>
</evidence>
<dbReference type="InterPro" id="IPR036291">
    <property type="entry name" value="NAD(P)-bd_dom_sf"/>
</dbReference>
<keyword evidence="3 9" id="KW-0028">Amino-acid biosynthesis</keyword>
<evidence type="ECO:0000313" key="14">
    <source>
        <dbReference type="Proteomes" id="UP000184245"/>
    </source>
</evidence>
<evidence type="ECO:0000256" key="10">
    <source>
        <dbReference type="NCBIfam" id="TIGR00036"/>
    </source>
</evidence>
<accession>A0A1M5AD97</accession>
<feature type="binding site" evidence="9">
    <location>
        <begin position="153"/>
        <end position="154"/>
    </location>
    <ligand>
        <name>(S)-2,3,4,5-tetrahydrodipicolinate</name>
        <dbReference type="ChEBI" id="CHEBI:16845"/>
    </ligand>
</feature>
<dbReference type="InterPro" id="IPR000846">
    <property type="entry name" value="DapB_N"/>
</dbReference>
<feature type="domain" description="Dihydrodipicolinate reductase C-terminal" evidence="12">
    <location>
        <begin position="115"/>
        <end position="250"/>
    </location>
</feature>
<dbReference type="HAMAP" id="MF_00102">
    <property type="entry name" value="DapB"/>
    <property type="match status" value="1"/>
</dbReference>
<dbReference type="CDD" id="cd02274">
    <property type="entry name" value="DHDPR_N"/>
    <property type="match status" value="1"/>
</dbReference>
<comment type="catalytic activity">
    <reaction evidence="9">
        <text>(S)-2,3,4,5-tetrahydrodipicolinate + NADP(+) + H2O = (2S,4S)-4-hydroxy-2,3,4,5-tetrahydrodipicolinate + NADPH + H(+)</text>
        <dbReference type="Rhea" id="RHEA:35331"/>
        <dbReference type="ChEBI" id="CHEBI:15377"/>
        <dbReference type="ChEBI" id="CHEBI:15378"/>
        <dbReference type="ChEBI" id="CHEBI:16845"/>
        <dbReference type="ChEBI" id="CHEBI:57783"/>
        <dbReference type="ChEBI" id="CHEBI:58349"/>
        <dbReference type="ChEBI" id="CHEBI:67139"/>
        <dbReference type="EC" id="1.17.1.8"/>
    </reaction>
</comment>
<comment type="catalytic activity">
    <reaction evidence="9">
        <text>(S)-2,3,4,5-tetrahydrodipicolinate + NAD(+) + H2O = (2S,4S)-4-hydroxy-2,3,4,5-tetrahydrodipicolinate + NADH + H(+)</text>
        <dbReference type="Rhea" id="RHEA:35323"/>
        <dbReference type="ChEBI" id="CHEBI:15377"/>
        <dbReference type="ChEBI" id="CHEBI:15378"/>
        <dbReference type="ChEBI" id="CHEBI:16845"/>
        <dbReference type="ChEBI" id="CHEBI:57540"/>
        <dbReference type="ChEBI" id="CHEBI:57945"/>
        <dbReference type="ChEBI" id="CHEBI:67139"/>
        <dbReference type="EC" id="1.17.1.8"/>
    </reaction>
</comment>
<keyword evidence="7 9" id="KW-0520">NAD</keyword>
<evidence type="ECO:0000256" key="4">
    <source>
        <dbReference type="ARBA" id="ARBA00022857"/>
    </source>
</evidence>
<dbReference type="Proteomes" id="UP000184245">
    <property type="component" value="Unassembled WGS sequence"/>
</dbReference>
<dbReference type="UniPathway" id="UPA00034">
    <property type="reaction ID" value="UER00018"/>
</dbReference>
<keyword evidence="4 9" id="KW-0521">NADP</keyword>
<feature type="binding site" evidence="9">
    <location>
        <position position="144"/>
    </location>
    <ligand>
        <name>(S)-2,3,4,5-tetrahydrodipicolinate</name>
        <dbReference type="ChEBI" id="CHEBI:16845"/>
    </ligand>
</feature>
<organism evidence="13 14">
    <name type="scientific">Lactonifactor longoviformis DSM 17459</name>
    <dbReference type="NCBI Taxonomy" id="1122155"/>
    <lineage>
        <taxon>Bacteria</taxon>
        <taxon>Bacillati</taxon>
        <taxon>Bacillota</taxon>
        <taxon>Clostridia</taxon>
        <taxon>Eubacteriales</taxon>
        <taxon>Clostridiaceae</taxon>
        <taxon>Lactonifactor</taxon>
    </lineage>
</organism>
<evidence type="ECO:0000256" key="9">
    <source>
        <dbReference type="HAMAP-Rule" id="MF_00102"/>
    </source>
</evidence>
<dbReference type="PROSITE" id="PS01298">
    <property type="entry name" value="DAPB"/>
    <property type="match status" value="1"/>
</dbReference>
<dbReference type="GO" id="GO:0009089">
    <property type="term" value="P:lysine biosynthetic process via diaminopimelate"/>
    <property type="evidence" value="ECO:0007669"/>
    <property type="project" value="UniProtKB-UniRule"/>
</dbReference>
<comment type="caution">
    <text evidence="9">Lacks conserved residue(s) required for the propagation of feature annotation.</text>
</comment>
<dbReference type="RefSeq" id="WP_072853444.1">
    <property type="nucleotide sequence ID" value="NZ_FQVI01000019.1"/>
</dbReference>
<dbReference type="PIRSF" id="PIRSF000161">
    <property type="entry name" value="DHPR"/>
    <property type="match status" value="1"/>
</dbReference>
<feature type="active site" description="Proton donor" evidence="9">
    <location>
        <position position="147"/>
    </location>
</feature>
<dbReference type="InterPro" id="IPR022663">
    <property type="entry name" value="DapB_C"/>
</dbReference>
<dbReference type="GO" id="GO:0019877">
    <property type="term" value="P:diaminopimelate biosynthetic process"/>
    <property type="evidence" value="ECO:0007669"/>
    <property type="project" value="UniProtKB-UniRule"/>
</dbReference>
<sequence length="253" mass="27452">MTKIIMHGCCGHMGQVISGLVKEDSAAEIVAGIDMADNGRCEYPVFTDIDTCDTEADVLIDFSSAKATDRLLDYCERRKLPVVLCTTGLSEEQLEKARRISGEVAVLRSANMSLGINTLLKLVQDAAKVLAEAGFDMEIVEKHHKLKLDAPSGTAIALADSLNEAMDHQYHYVYDRSQRREQRDPKEIGISAVRGGTIVGDHDVIFAGPDEVITFSHTAYSKTVFGKGAVEAAKFLGGKPAGMYNMADVIQAK</sequence>
<dbReference type="SUPFAM" id="SSF55347">
    <property type="entry name" value="Glyceraldehyde-3-phosphate dehydrogenase-like, C-terminal domain"/>
    <property type="match status" value="1"/>
</dbReference>
<protein>
    <recommendedName>
        <fullName evidence="9 10">4-hydroxy-tetrahydrodipicolinate reductase</fullName>
        <shortName evidence="9">HTPA reductase</shortName>
        <ecNumber evidence="9 10">1.17.1.8</ecNumber>
    </recommendedName>
</protein>
<feature type="active site" description="Proton donor/acceptor" evidence="9">
    <location>
        <position position="143"/>
    </location>
</feature>
<name>A0A1M5AD97_9CLOT</name>
<keyword evidence="6 9" id="KW-0560">Oxidoreductase</keyword>
<evidence type="ECO:0000256" key="1">
    <source>
        <dbReference type="ARBA" id="ARBA00006642"/>
    </source>
</evidence>
<dbReference type="PANTHER" id="PTHR20836">
    <property type="entry name" value="DIHYDRODIPICOLINATE REDUCTASE"/>
    <property type="match status" value="1"/>
</dbReference>
<feature type="binding site" evidence="9">
    <location>
        <begin position="85"/>
        <end position="87"/>
    </location>
    <ligand>
        <name>NAD(+)</name>
        <dbReference type="ChEBI" id="CHEBI:57540"/>
    </ligand>
</feature>